<evidence type="ECO:0000256" key="8">
    <source>
        <dbReference type="ARBA" id="ARBA00022741"/>
    </source>
</evidence>
<dbReference type="InterPro" id="IPR036097">
    <property type="entry name" value="HisK_dim/P_sf"/>
</dbReference>
<dbReference type="PANTHER" id="PTHR44936:SF10">
    <property type="entry name" value="SENSOR PROTEIN RSTB"/>
    <property type="match status" value="1"/>
</dbReference>
<dbReference type="InterPro" id="IPR047669">
    <property type="entry name" value="MtrAB_MtrB"/>
</dbReference>
<dbReference type="Gene3D" id="6.10.340.10">
    <property type="match status" value="1"/>
</dbReference>
<dbReference type="InterPro" id="IPR018910">
    <property type="entry name" value="LpqB_C"/>
</dbReference>
<feature type="compositionally biased region" description="Low complexity" evidence="15">
    <location>
        <begin position="149"/>
        <end position="160"/>
    </location>
</feature>
<dbReference type="SUPFAM" id="SSF55874">
    <property type="entry name" value="ATPase domain of HSP90 chaperone/DNA topoisomerase II/histidine kinase"/>
    <property type="match status" value="1"/>
</dbReference>
<protein>
    <recommendedName>
        <fullName evidence="14">Sensor histidine kinase MtrB</fullName>
        <ecNumber evidence="3">2.7.13.3</ecNumber>
    </recommendedName>
</protein>
<dbReference type="CDD" id="cd00082">
    <property type="entry name" value="HisKA"/>
    <property type="match status" value="1"/>
</dbReference>
<dbReference type="SUPFAM" id="SSF47384">
    <property type="entry name" value="Homodimeric domain of signal transducing histidine kinase"/>
    <property type="match status" value="1"/>
</dbReference>
<evidence type="ECO:0000256" key="13">
    <source>
        <dbReference type="ARBA" id="ARBA00023136"/>
    </source>
</evidence>
<dbReference type="Gene3D" id="1.10.287.130">
    <property type="match status" value="1"/>
</dbReference>
<dbReference type="SUPFAM" id="SSF82171">
    <property type="entry name" value="DPP6 N-terminal domain-like"/>
    <property type="match status" value="1"/>
</dbReference>
<feature type="transmembrane region" description="Helical" evidence="16">
    <location>
        <begin position="47"/>
        <end position="70"/>
    </location>
</feature>
<evidence type="ECO:0000256" key="14">
    <source>
        <dbReference type="ARBA" id="ARBA00035305"/>
    </source>
</evidence>
<dbReference type="PANTHER" id="PTHR44936">
    <property type="entry name" value="SENSOR PROTEIN CREC"/>
    <property type="match status" value="1"/>
</dbReference>
<dbReference type="GO" id="GO:0005524">
    <property type="term" value="F:ATP binding"/>
    <property type="evidence" value="ECO:0007669"/>
    <property type="project" value="UniProtKB-KW"/>
</dbReference>
<evidence type="ECO:0000256" key="16">
    <source>
        <dbReference type="SAM" id="Phobius"/>
    </source>
</evidence>
<evidence type="ECO:0000256" key="11">
    <source>
        <dbReference type="ARBA" id="ARBA00022989"/>
    </source>
</evidence>
<dbReference type="Pfam" id="PF00672">
    <property type="entry name" value="HAMP"/>
    <property type="match status" value="1"/>
</dbReference>
<dbReference type="InterPro" id="IPR003661">
    <property type="entry name" value="HisK_dim/P_dom"/>
</dbReference>
<evidence type="ECO:0000256" key="10">
    <source>
        <dbReference type="ARBA" id="ARBA00022840"/>
    </source>
</evidence>
<comment type="subcellular location">
    <subcellularLocation>
        <location evidence="2">Cell membrane</location>
        <topology evidence="2">Multi-pass membrane protein</topology>
    </subcellularLocation>
</comment>
<evidence type="ECO:0000256" key="12">
    <source>
        <dbReference type="ARBA" id="ARBA00023012"/>
    </source>
</evidence>
<keyword evidence="10" id="KW-0067">ATP-binding</keyword>
<dbReference type="InterPro" id="IPR050980">
    <property type="entry name" value="2C_sensor_his_kinase"/>
</dbReference>
<dbReference type="SMART" id="SM00388">
    <property type="entry name" value="HisKA"/>
    <property type="match status" value="1"/>
</dbReference>
<dbReference type="PROSITE" id="PS50885">
    <property type="entry name" value="HAMP"/>
    <property type="match status" value="1"/>
</dbReference>
<evidence type="ECO:0000256" key="5">
    <source>
        <dbReference type="ARBA" id="ARBA00022553"/>
    </source>
</evidence>
<dbReference type="InterPro" id="IPR003594">
    <property type="entry name" value="HATPase_dom"/>
</dbReference>
<dbReference type="FunFam" id="3.30.565.10:FF:000013">
    <property type="entry name" value="Two-component sensor histidine kinase"/>
    <property type="match status" value="1"/>
</dbReference>
<dbReference type="InterPro" id="IPR005467">
    <property type="entry name" value="His_kinase_dom"/>
</dbReference>
<name>A0A7J0CQZ8_STRMI</name>
<dbReference type="SMART" id="SM00909">
    <property type="entry name" value="Germane"/>
    <property type="match status" value="1"/>
</dbReference>
<feature type="region of interest" description="Disordered" evidence="15">
    <location>
        <begin position="743"/>
        <end position="769"/>
    </location>
</feature>
<keyword evidence="4" id="KW-1003">Cell membrane</keyword>
<dbReference type="Pfam" id="PF00512">
    <property type="entry name" value="HisKA"/>
    <property type="match status" value="1"/>
</dbReference>
<dbReference type="SMART" id="SM00387">
    <property type="entry name" value="HATPase_c"/>
    <property type="match status" value="1"/>
</dbReference>
<dbReference type="SUPFAM" id="SSF158472">
    <property type="entry name" value="HAMP domain-like"/>
    <property type="match status" value="1"/>
</dbReference>
<keyword evidence="12" id="KW-0902">Two-component regulatory system</keyword>
<dbReference type="EMBL" id="BLWD01000001">
    <property type="protein sequence ID" value="GFN04354.1"/>
    <property type="molecule type" value="Genomic_DNA"/>
</dbReference>
<evidence type="ECO:0000256" key="7">
    <source>
        <dbReference type="ARBA" id="ARBA00022692"/>
    </source>
</evidence>
<dbReference type="Gene3D" id="3.30.565.10">
    <property type="entry name" value="Histidine kinase-like ATPase, C-terminal domain"/>
    <property type="match status" value="1"/>
</dbReference>
<organism evidence="19 20">
    <name type="scientific">Streptomyces microflavus</name>
    <name type="common">Streptomyces lipmanii</name>
    <dbReference type="NCBI Taxonomy" id="1919"/>
    <lineage>
        <taxon>Bacteria</taxon>
        <taxon>Bacillati</taxon>
        <taxon>Actinomycetota</taxon>
        <taxon>Actinomycetes</taxon>
        <taxon>Kitasatosporales</taxon>
        <taxon>Streptomycetaceae</taxon>
        <taxon>Streptomyces</taxon>
    </lineage>
</organism>
<evidence type="ECO:0000256" key="6">
    <source>
        <dbReference type="ARBA" id="ARBA00022679"/>
    </source>
</evidence>
<feature type="domain" description="Histidine kinase" evidence="17">
    <location>
        <begin position="322"/>
        <end position="539"/>
    </location>
</feature>
<feature type="compositionally biased region" description="Polar residues" evidence="15">
    <location>
        <begin position="569"/>
        <end position="582"/>
    </location>
</feature>
<feature type="domain" description="HAMP" evidence="18">
    <location>
        <begin position="255"/>
        <end position="307"/>
    </location>
</feature>
<evidence type="ECO:0000256" key="3">
    <source>
        <dbReference type="ARBA" id="ARBA00012438"/>
    </source>
</evidence>
<comment type="caution">
    <text evidence="19">The sequence shown here is derived from an EMBL/GenBank/DDBJ whole genome shotgun (WGS) entry which is preliminary data.</text>
</comment>
<evidence type="ECO:0000313" key="20">
    <source>
        <dbReference type="Proteomes" id="UP000498740"/>
    </source>
</evidence>
<dbReference type="InterPro" id="IPR059026">
    <property type="entry name" value="LpqB_N"/>
</dbReference>
<dbReference type="AlphaFoldDB" id="A0A7J0CQZ8"/>
<dbReference type="PRINTS" id="PR00344">
    <property type="entry name" value="BCTRLSENSOR"/>
</dbReference>
<dbReference type="PROSITE" id="PS50109">
    <property type="entry name" value="HIS_KIN"/>
    <property type="match status" value="1"/>
</dbReference>
<reference evidence="19 20" key="1">
    <citation type="submission" date="2020-05" db="EMBL/GenBank/DDBJ databases">
        <title>Whole genome shotgun sequence of Streptomyces microflavus NBRC 13062.</title>
        <authorList>
            <person name="Komaki H."/>
            <person name="Tamura T."/>
        </authorList>
    </citation>
    <scope>NUCLEOTIDE SEQUENCE [LARGE SCALE GENOMIC DNA]</scope>
    <source>
        <strain evidence="19 20">NBRC 13062</strain>
    </source>
</reference>
<comment type="catalytic activity">
    <reaction evidence="1">
        <text>ATP + protein L-histidine = ADP + protein N-phospho-L-histidine.</text>
        <dbReference type="EC" id="2.7.13.3"/>
    </reaction>
</comment>
<dbReference type="FunFam" id="1.10.287.130:FF:000010">
    <property type="entry name" value="Two-component sensor histidine kinase"/>
    <property type="match status" value="1"/>
</dbReference>
<dbReference type="Proteomes" id="UP000498740">
    <property type="component" value="Unassembled WGS sequence"/>
</dbReference>
<evidence type="ECO:0000259" key="17">
    <source>
        <dbReference type="PROSITE" id="PS50109"/>
    </source>
</evidence>
<feature type="region of interest" description="Disordered" evidence="15">
    <location>
        <begin position="147"/>
        <end position="167"/>
    </location>
</feature>
<keyword evidence="6" id="KW-0808">Transferase</keyword>
<dbReference type="Pfam" id="PF02518">
    <property type="entry name" value="HATPase_c"/>
    <property type="match status" value="1"/>
</dbReference>
<evidence type="ECO:0000256" key="9">
    <source>
        <dbReference type="ARBA" id="ARBA00022777"/>
    </source>
</evidence>
<dbReference type="CDD" id="cd00075">
    <property type="entry name" value="HATPase"/>
    <property type="match status" value="1"/>
</dbReference>
<evidence type="ECO:0000256" key="1">
    <source>
        <dbReference type="ARBA" id="ARBA00000085"/>
    </source>
</evidence>
<dbReference type="CDD" id="cd06225">
    <property type="entry name" value="HAMP"/>
    <property type="match status" value="1"/>
</dbReference>
<keyword evidence="8" id="KW-0547">Nucleotide-binding</keyword>
<keyword evidence="5" id="KW-0597">Phosphoprotein</keyword>
<dbReference type="GO" id="GO:0000155">
    <property type="term" value="F:phosphorelay sensor kinase activity"/>
    <property type="evidence" value="ECO:0007669"/>
    <property type="project" value="InterPro"/>
</dbReference>
<feature type="region of interest" description="Disordered" evidence="15">
    <location>
        <begin position="538"/>
        <end position="608"/>
    </location>
</feature>
<dbReference type="InterPro" id="IPR004358">
    <property type="entry name" value="Sig_transdc_His_kin-like_C"/>
</dbReference>
<evidence type="ECO:0000256" key="15">
    <source>
        <dbReference type="SAM" id="MobiDB-lite"/>
    </source>
</evidence>
<sequence>MSRYLQGGRLFQDRTPGGPVPRLLMRWVRRPLLPAVRLWRRNLQLRVVAGTLLMSMGVVLLLGFVVIGQVRNGLLDAKSKAAQTQAAGGFAAAQEKANASLAPGGQGTEGPDGLTANTSWRTELVDQLASGGKNAFNVVALSADSANEGAGSRAPRGSGSVEASSVPERLRQDVGKGQGAFQTYSLIRYSYGKESQPGLVVGKRLYDIDQHPYELYYLFPLTQEEKSLALVRTTLATAGLFVVVLLGAIAWFVVRQVVTPVRMAAGIAERLSAGKLQERMKVTGEDDIARLGEAFNKMAQNLQLKIQQLEELSRMQRRFVSDVSHELRTPLTTVRMAADVIHEARADFDPITARSAELLGDQLDRFESLLSDLLEISRFDAGAAALEAEPIDLRQVVHRVIGGAEPLAERKGTRILVVGDEQPVIAEADARRVERVLRNLVVNAVEHGEGRDVIVRMGVAQGAVAVAVRDYGVGLKPGEATRVFNRFWRADPARARTTGGTGLGLSIAVEDARLHGGWLQAWGEPGGGSQFRLTLPRTADEPLRGSPIPLEPEDSRRNRENRERDEASTSENRLLSVPNQPGSAKRSPLPVPGRGSGVPHSAPPRCTRRRCPATEHVSWHARPRSVPEARVPRRSIPTRRTPLVGTDRRRGGPGRGVRMSALLGCSVIVLAGCGAMPVTGDVKAVDASQPGDSQVQVYAVEPREGAAPSEIVDGFLESMTSDDPGFRTTRKYLSASASETWQPSEGTTVLAQAPNRSGPLLHDEERRDSETSYTLTGEKVAAVDAQSSYQPLAPTDYSQMLHLVQEKVADGKIEWRIDIVPDGLVLGQSDFKRLYRSVNKYYFATGRTSGQPTLVADPVYVRTGTDPVTQMSTATQTVRTLLEGPTNWLRPVVDSRFPTGTALRKDVVALAPDDQNVLKVPLNAKADKAGRAACRMMAAQVLFTLRDLTSARVEQVELEGGQGRLCALDADEAAKFSTDNSGSDGPDSQYFIDAKGRVQRLPGAMEGSGTPEVVHGPLGVGTVVMGAVGVARDEQRAAAVSATGQNLYVASLTADGELAPPVVTSAAKKAADRLSAPSWDGRGDLWVADRDPARPRLLRLAEGQGAPQEVRVPGLDGARIEELRLSADGVRIALLLTKNGHTTLKIGRVERRGTDEAPEISVEDLRQAAPQLTDVTAISWSGRSRLVVVGKEAGGVQQVRYVQADGSTPASGASGVLPGVNQVQAVAAADDELLPLMAETEGDGIVKLSPGDNWQTVLEEGTSLVYPG</sequence>
<dbReference type="EC" id="2.7.13.3" evidence="3"/>
<evidence type="ECO:0000256" key="2">
    <source>
        <dbReference type="ARBA" id="ARBA00004651"/>
    </source>
</evidence>
<proteinExistence type="predicted"/>
<evidence type="ECO:0000259" key="18">
    <source>
        <dbReference type="PROSITE" id="PS50885"/>
    </source>
</evidence>
<keyword evidence="13 16" id="KW-0472">Membrane</keyword>
<dbReference type="InterPro" id="IPR019606">
    <property type="entry name" value="GerMN"/>
</dbReference>
<dbReference type="Pfam" id="PF10647">
    <property type="entry name" value="Gmad1"/>
    <property type="match status" value="1"/>
</dbReference>
<dbReference type="Pfam" id="PF25976">
    <property type="entry name" value="LpqB_N"/>
    <property type="match status" value="1"/>
</dbReference>
<evidence type="ECO:0000313" key="19">
    <source>
        <dbReference type="EMBL" id="GFN04354.1"/>
    </source>
</evidence>
<dbReference type="NCBIfam" id="NF040691">
    <property type="entry name" value="MtrAB_MtrB"/>
    <property type="match status" value="1"/>
</dbReference>
<gene>
    <name evidence="19" type="ORF">Smic_29100</name>
</gene>
<dbReference type="Pfam" id="PF10646">
    <property type="entry name" value="Germane"/>
    <property type="match status" value="1"/>
</dbReference>
<keyword evidence="11 16" id="KW-1133">Transmembrane helix</keyword>
<keyword evidence="9" id="KW-0418">Kinase</keyword>
<dbReference type="GO" id="GO:0005886">
    <property type="term" value="C:plasma membrane"/>
    <property type="evidence" value="ECO:0007669"/>
    <property type="project" value="UniProtKB-SubCell"/>
</dbReference>
<keyword evidence="7 16" id="KW-0812">Transmembrane</keyword>
<dbReference type="InterPro" id="IPR003660">
    <property type="entry name" value="HAMP_dom"/>
</dbReference>
<feature type="transmembrane region" description="Helical" evidence="16">
    <location>
        <begin position="235"/>
        <end position="254"/>
    </location>
</feature>
<accession>A0A7J0CQZ8</accession>
<evidence type="ECO:0000256" key="4">
    <source>
        <dbReference type="ARBA" id="ARBA00022475"/>
    </source>
</evidence>
<feature type="compositionally biased region" description="Basic and acidic residues" evidence="15">
    <location>
        <begin position="553"/>
        <end position="567"/>
    </location>
</feature>
<dbReference type="SMART" id="SM00304">
    <property type="entry name" value="HAMP"/>
    <property type="match status" value="1"/>
</dbReference>
<dbReference type="InterPro" id="IPR036890">
    <property type="entry name" value="HATPase_C_sf"/>
</dbReference>